<dbReference type="InParanoid" id="A0A1Z5K7Z1"/>
<comment type="subcellular location">
    <subcellularLocation>
        <location evidence="1">Nucleus</location>
    </subcellularLocation>
</comment>
<dbReference type="InterPro" id="IPR041070">
    <property type="entry name" value="JHD"/>
</dbReference>
<comment type="caution">
    <text evidence="12">The sequence shown here is derived from an EMBL/GenBank/DDBJ whole genome shotgun (WGS) entry which is preliminary data.</text>
</comment>
<dbReference type="Pfam" id="PF17811">
    <property type="entry name" value="JHD"/>
    <property type="match status" value="1"/>
</dbReference>
<protein>
    <submittedName>
        <fullName evidence="12">F-box and leucine-rich repeat protein 10/11</fullName>
        <ecNumber evidence="12">1.14.11.27</ecNumber>
    </submittedName>
</protein>
<evidence type="ECO:0000256" key="9">
    <source>
        <dbReference type="ARBA" id="ARBA00023242"/>
    </source>
</evidence>
<keyword evidence="3" id="KW-0156">Chromatin regulator</keyword>
<evidence type="ECO:0000256" key="5">
    <source>
        <dbReference type="ARBA" id="ARBA00023002"/>
    </source>
</evidence>
<accession>A0A1Z5K7Z1</accession>
<evidence type="ECO:0000313" key="13">
    <source>
        <dbReference type="Proteomes" id="UP000198406"/>
    </source>
</evidence>
<dbReference type="SUPFAM" id="SSF51197">
    <property type="entry name" value="Clavaminate synthase-like"/>
    <property type="match status" value="1"/>
</dbReference>
<evidence type="ECO:0000256" key="3">
    <source>
        <dbReference type="ARBA" id="ARBA00022853"/>
    </source>
</evidence>
<feature type="compositionally biased region" description="Basic and acidic residues" evidence="10">
    <location>
        <begin position="564"/>
        <end position="574"/>
    </location>
</feature>
<keyword evidence="13" id="KW-1185">Reference proteome</keyword>
<dbReference type="InterPro" id="IPR003347">
    <property type="entry name" value="JmjC_dom"/>
</dbReference>
<dbReference type="InterPro" id="IPR050690">
    <property type="entry name" value="JHDM1_Histone_Demethylase"/>
</dbReference>
<keyword evidence="5 12" id="KW-0560">Oxidoreductase</keyword>
<evidence type="ECO:0000313" key="12">
    <source>
        <dbReference type="EMBL" id="GAX22305.1"/>
    </source>
</evidence>
<keyword evidence="8" id="KW-0804">Transcription</keyword>
<evidence type="ECO:0000256" key="10">
    <source>
        <dbReference type="SAM" id="MobiDB-lite"/>
    </source>
</evidence>
<keyword evidence="2" id="KW-0479">Metal-binding</keyword>
<evidence type="ECO:0000256" key="6">
    <source>
        <dbReference type="ARBA" id="ARBA00023004"/>
    </source>
</evidence>
<evidence type="ECO:0000256" key="7">
    <source>
        <dbReference type="ARBA" id="ARBA00023015"/>
    </source>
</evidence>
<sequence>MVDEGAEEPVYANKNIPAFLKLPSFDTNIPRNAKGFKQTNLLQIIDQGELLKANAFQSKMLSIRHPVLVRDRPESIGMQLPSSANAITVRDIADIVGYSQVVHVIDVEYQEEMEGWTFADLVDYFEDEDRILSVTQTTESSSSFTERTRPSRRAAAQYIQKTRHRVLNQISFEFSQTPLANYVKSPSFVRDMDWIDQAWPHPSPHRPTVQYYCLTSAAGSYTDFHIDFGGTSVWYHLLSGSKEFCLIVPSERNLKIYEEWLDDSDQAHIFLADRIPDPHDVLRVALSQHQTLIIPAGWIHSVYTPTDSLVFGGNFLHGMDIEMQLRIYESEAHSKLAERFRFPFFKPLHYYAAGMYLEKLIDGQVCLPELEELPHLVKAIQSWWKNEESETDQTATVAGAVEYVLQQHGCSSFDDFLRRLQQQIDRNVQNGISPDKASSRSPEVKVLTIPIGKATTPKIRLRIAPPKTTSDSPATGNTPPVNDTSEFRIKLSSKSPRPEPLPSHVRVARSKPREDMSSFVDERELLKDEEWVPSQTEPEDQKIFKGRKALSNPSAQKPKRVKVSGRDRLLKKLK</sequence>
<feature type="region of interest" description="Disordered" evidence="10">
    <location>
        <begin position="460"/>
        <end position="574"/>
    </location>
</feature>
<proteinExistence type="predicted"/>
<keyword evidence="4" id="KW-0223">Dioxygenase</keyword>
<evidence type="ECO:0000256" key="8">
    <source>
        <dbReference type="ARBA" id="ARBA00023163"/>
    </source>
</evidence>
<evidence type="ECO:0000256" key="2">
    <source>
        <dbReference type="ARBA" id="ARBA00022723"/>
    </source>
</evidence>
<dbReference type="AlphaFoldDB" id="A0A1Z5K7Z1"/>
<feature type="domain" description="JmjC" evidence="11">
    <location>
        <begin position="174"/>
        <end position="332"/>
    </location>
</feature>
<name>A0A1Z5K7Z1_FISSO</name>
<dbReference type="EC" id="1.14.11.27" evidence="12"/>
<feature type="compositionally biased region" description="Basic and acidic residues" evidence="10">
    <location>
        <begin position="511"/>
        <end position="530"/>
    </location>
</feature>
<reference evidence="12 13" key="1">
    <citation type="journal article" date="2015" name="Plant Cell">
        <title>Oil accumulation by the oleaginous diatom Fistulifera solaris as revealed by the genome and transcriptome.</title>
        <authorList>
            <person name="Tanaka T."/>
            <person name="Maeda Y."/>
            <person name="Veluchamy A."/>
            <person name="Tanaka M."/>
            <person name="Abida H."/>
            <person name="Marechal E."/>
            <person name="Bowler C."/>
            <person name="Muto M."/>
            <person name="Sunaga Y."/>
            <person name="Tanaka M."/>
            <person name="Yoshino T."/>
            <person name="Taniguchi T."/>
            <person name="Fukuda Y."/>
            <person name="Nemoto M."/>
            <person name="Matsumoto M."/>
            <person name="Wong P.S."/>
            <person name="Aburatani S."/>
            <person name="Fujibuchi W."/>
        </authorList>
    </citation>
    <scope>NUCLEOTIDE SEQUENCE [LARGE SCALE GENOMIC DNA]</scope>
    <source>
        <strain evidence="12 13">JPCC DA0580</strain>
    </source>
</reference>
<gene>
    <name evidence="12" type="ORF">FisN_3Hh490</name>
</gene>
<dbReference type="Proteomes" id="UP000198406">
    <property type="component" value="Unassembled WGS sequence"/>
</dbReference>
<dbReference type="Pfam" id="PF02373">
    <property type="entry name" value="JmjC"/>
    <property type="match status" value="1"/>
</dbReference>
<dbReference type="OrthoDB" id="5876800at2759"/>
<evidence type="ECO:0000256" key="1">
    <source>
        <dbReference type="ARBA" id="ARBA00004123"/>
    </source>
</evidence>
<keyword evidence="9" id="KW-0539">Nucleus</keyword>
<dbReference type="EMBL" id="BDSP01000182">
    <property type="protein sequence ID" value="GAX22305.1"/>
    <property type="molecule type" value="Genomic_DNA"/>
</dbReference>
<evidence type="ECO:0000259" key="11">
    <source>
        <dbReference type="PROSITE" id="PS51184"/>
    </source>
</evidence>
<evidence type="ECO:0000256" key="4">
    <source>
        <dbReference type="ARBA" id="ARBA00022964"/>
    </source>
</evidence>
<feature type="compositionally biased region" description="Polar residues" evidence="10">
    <location>
        <begin position="467"/>
        <end position="484"/>
    </location>
</feature>
<dbReference type="Gene3D" id="2.60.120.650">
    <property type="entry name" value="Cupin"/>
    <property type="match status" value="2"/>
</dbReference>
<dbReference type="GO" id="GO:0005634">
    <property type="term" value="C:nucleus"/>
    <property type="evidence" value="ECO:0007669"/>
    <property type="project" value="UniProtKB-SubCell"/>
</dbReference>
<dbReference type="SMART" id="SM00558">
    <property type="entry name" value="JmjC"/>
    <property type="match status" value="1"/>
</dbReference>
<dbReference type="GO" id="GO:0140680">
    <property type="term" value="F:histone H3K36me/H3K36me2 demethylase activity"/>
    <property type="evidence" value="ECO:0007669"/>
    <property type="project" value="UniProtKB-EC"/>
</dbReference>
<dbReference type="PROSITE" id="PS51184">
    <property type="entry name" value="JMJC"/>
    <property type="match status" value="1"/>
</dbReference>
<keyword evidence="7" id="KW-0805">Transcription regulation</keyword>
<organism evidence="12 13">
    <name type="scientific">Fistulifera solaris</name>
    <name type="common">Oleaginous diatom</name>
    <dbReference type="NCBI Taxonomy" id="1519565"/>
    <lineage>
        <taxon>Eukaryota</taxon>
        <taxon>Sar</taxon>
        <taxon>Stramenopiles</taxon>
        <taxon>Ochrophyta</taxon>
        <taxon>Bacillariophyta</taxon>
        <taxon>Bacillariophyceae</taxon>
        <taxon>Bacillariophycidae</taxon>
        <taxon>Naviculales</taxon>
        <taxon>Naviculaceae</taxon>
        <taxon>Fistulifera</taxon>
    </lineage>
</organism>
<dbReference type="PANTHER" id="PTHR23123">
    <property type="entry name" value="PHD/F-BOX CONTAINING PROTEIN"/>
    <property type="match status" value="1"/>
</dbReference>
<keyword evidence="6" id="KW-0408">Iron</keyword>
<dbReference type="GO" id="GO:0046872">
    <property type="term" value="F:metal ion binding"/>
    <property type="evidence" value="ECO:0007669"/>
    <property type="project" value="UniProtKB-KW"/>
</dbReference>